<dbReference type="SUPFAM" id="SSF103473">
    <property type="entry name" value="MFS general substrate transporter"/>
    <property type="match status" value="1"/>
</dbReference>
<evidence type="ECO:0000256" key="6">
    <source>
        <dbReference type="ARBA" id="ARBA00023006"/>
    </source>
</evidence>
<dbReference type="HOGENOM" id="CLU_017518_2_0_1"/>
<gene>
    <name evidence="9" type="ORF">PISMIDRAFT_29251</name>
</gene>
<feature type="transmembrane region" description="Helical" evidence="8">
    <location>
        <begin position="62"/>
        <end position="84"/>
    </location>
</feature>
<feature type="transmembrane region" description="Helical" evidence="8">
    <location>
        <begin position="412"/>
        <end position="432"/>
    </location>
</feature>
<feature type="transmembrane region" description="Helical" evidence="8">
    <location>
        <begin position="122"/>
        <end position="144"/>
    </location>
</feature>
<dbReference type="GO" id="GO:0006865">
    <property type="term" value="P:amino acid transport"/>
    <property type="evidence" value="ECO:0007669"/>
    <property type="project" value="UniProtKB-KW"/>
</dbReference>
<reference evidence="10" key="2">
    <citation type="submission" date="2015-01" db="EMBL/GenBank/DDBJ databases">
        <title>Evolutionary Origins and Diversification of the Mycorrhizal Mutualists.</title>
        <authorList>
            <consortium name="DOE Joint Genome Institute"/>
            <consortium name="Mycorrhizal Genomics Consortium"/>
            <person name="Kohler A."/>
            <person name="Kuo A."/>
            <person name="Nagy L.G."/>
            <person name="Floudas D."/>
            <person name="Copeland A."/>
            <person name="Barry K.W."/>
            <person name="Cichocki N."/>
            <person name="Veneault-Fourrey C."/>
            <person name="LaButti K."/>
            <person name="Lindquist E.A."/>
            <person name="Lipzen A."/>
            <person name="Lundell T."/>
            <person name="Morin E."/>
            <person name="Murat C."/>
            <person name="Riley R."/>
            <person name="Ohm R."/>
            <person name="Sun H."/>
            <person name="Tunlid A."/>
            <person name="Henrissat B."/>
            <person name="Grigoriev I.V."/>
            <person name="Hibbett D.S."/>
            <person name="Martin F."/>
        </authorList>
    </citation>
    <scope>NUCLEOTIDE SEQUENCE [LARGE SCALE GENOMIC DNA]</scope>
    <source>
        <strain evidence="10">441</strain>
    </source>
</reference>
<feature type="transmembrane region" description="Helical" evidence="8">
    <location>
        <begin position="452"/>
        <end position="469"/>
    </location>
</feature>
<accession>A0A0C9YGN1</accession>
<evidence type="ECO:0000313" key="10">
    <source>
        <dbReference type="Proteomes" id="UP000054018"/>
    </source>
</evidence>
<keyword evidence="4 8" id="KW-0812">Transmembrane</keyword>
<reference evidence="9 10" key="1">
    <citation type="submission" date="2014-04" db="EMBL/GenBank/DDBJ databases">
        <authorList>
            <consortium name="DOE Joint Genome Institute"/>
            <person name="Kuo A."/>
            <person name="Kohler A."/>
            <person name="Costa M.D."/>
            <person name="Nagy L.G."/>
            <person name="Floudas D."/>
            <person name="Copeland A."/>
            <person name="Barry K.W."/>
            <person name="Cichocki N."/>
            <person name="Veneault-Fourrey C."/>
            <person name="LaButti K."/>
            <person name="Lindquist E.A."/>
            <person name="Lipzen A."/>
            <person name="Lundell T."/>
            <person name="Morin E."/>
            <person name="Murat C."/>
            <person name="Sun H."/>
            <person name="Tunlid A."/>
            <person name="Henrissat B."/>
            <person name="Grigoriev I.V."/>
            <person name="Hibbett D.S."/>
            <person name="Martin F."/>
            <person name="Nordberg H.P."/>
            <person name="Cantor M.N."/>
            <person name="Hua S.X."/>
        </authorList>
    </citation>
    <scope>NUCLEOTIDE SEQUENCE [LARGE SCALE GENOMIC DNA]</scope>
    <source>
        <strain evidence="9 10">441</strain>
    </source>
</reference>
<keyword evidence="8" id="KW-0029">Amino-acid transport</keyword>
<feature type="transmembrane region" description="Helical" evidence="8">
    <location>
        <begin position="217"/>
        <end position="235"/>
    </location>
</feature>
<evidence type="ECO:0000256" key="2">
    <source>
        <dbReference type="ARBA" id="ARBA00006978"/>
    </source>
</evidence>
<dbReference type="InterPro" id="IPR050495">
    <property type="entry name" value="ATG22/LtaA_families"/>
</dbReference>
<evidence type="ECO:0000256" key="7">
    <source>
        <dbReference type="ARBA" id="ARBA00023136"/>
    </source>
</evidence>
<evidence type="ECO:0000256" key="5">
    <source>
        <dbReference type="ARBA" id="ARBA00022989"/>
    </source>
</evidence>
<feature type="transmembrane region" description="Helical" evidence="8">
    <location>
        <begin position="307"/>
        <end position="328"/>
    </location>
</feature>
<keyword evidence="7 8" id="KW-0472">Membrane</keyword>
<keyword evidence="8" id="KW-0926">Vacuole</keyword>
<dbReference type="OrthoDB" id="42657at2759"/>
<dbReference type="InterPro" id="IPR024671">
    <property type="entry name" value="Atg22-like"/>
</dbReference>
<name>A0A0C9YGN1_9AGAM</name>
<keyword evidence="5 8" id="KW-1133">Transmembrane helix</keyword>
<keyword evidence="6 8" id="KW-0072">Autophagy</keyword>
<evidence type="ECO:0000256" key="3">
    <source>
        <dbReference type="ARBA" id="ARBA00022448"/>
    </source>
</evidence>
<feature type="transmembrane region" description="Helical" evidence="8">
    <location>
        <begin position="272"/>
        <end position="295"/>
    </location>
</feature>
<organism evidence="9 10">
    <name type="scientific">Pisolithus microcarpus 441</name>
    <dbReference type="NCBI Taxonomy" id="765257"/>
    <lineage>
        <taxon>Eukaryota</taxon>
        <taxon>Fungi</taxon>
        <taxon>Dikarya</taxon>
        <taxon>Basidiomycota</taxon>
        <taxon>Agaricomycotina</taxon>
        <taxon>Agaricomycetes</taxon>
        <taxon>Agaricomycetidae</taxon>
        <taxon>Boletales</taxon>
        <taxon>Sclerodermatineae</taxon>
        <taxon>Pisolithaceae</taxon>
        <taxon>Pisolithus</taxon>
    </lineage>
</organism>
<dbReference type="GO" id="GO:0005774">
    <property type="term" value="C:vacuolar membrane"/>
    <property type="evidence" value="ECO:0007669"/>
    <property type="project" value="UniProtKB-SubCell"/>
</dbReference>
<comment type="subcellular location">
    <subcellularLocation>
        <location evidence="1 8">Vacuole membrane</location>
        <topology evidence="1 8">Multi-pass membrane protein</topology>
    </subcellularLocation>
</comment>
<proteinExistence type="inferred from homology"/>
<dbReference type="PANTHER" id="PTHR23519">
    <property type="entry name" value="AUTOPHAGY-RELATED PROTEIN 22"/>
    <property type="match status" value="1"/>
</dbReference>
<dbReference type="Gene3D" id="1.20.1250.20">
    <property type="entry name" value="MFS general substrate transporter like domains"/>
    <property type="match status" value="1"/>
</dbReference>
<sequence>MTTEVHDGNNGLVGFNFGPSQFQNPLYLAGYDPSQPPFTAPCDTGTGCVLLYLGKTRDINSVVLLTNGVSFVIQAVIMLVIGAWADYGQWRPYITIIFTLLAVAVSLAWLGVEDPSKWQIGVILYVLGYQSGALTFSTVAFPALTRHLPEVRRSAQEVQSRNKTLQDHSRFESLSRNRVSNVSFAVSSLGETFILAMMVGILEAMKAEDSSENNTRAFSVLIAFSVLCALPWFLLEKRRPGLALAPGTSLLTVGFRQTYVARRECFRLERTFPYLICYFLVGDVLNTTVTVVGTLQNSVVSYPTLQLTLLLIVGIVTQALGIYGFWLLQNSYKISTKKMLSFNVSFILVGLFPLGSLRVLTVWGLIGVNTDKFGFKDVWEIWCAQCGFAFYGLMVCPWYAYSQTMIIEVTPLPQMFLFFALFSIVGKTSAFIGPLVSSAIITASGNNDNMSFAFLFTLGSVSTMFLYVVDIEKSRAECDQFVAAEANREAFK</sequence>
<feature type="transmembrane region" description="Helical" evidence="8">
    <location>
        <begin position="378"/>
        <end position="400"/>
    </location>
</feature>
<protein>
    <recommendedName>
        <fullName evidence="8">Autophagy-related protein</fullName>
    </recommendedName>
</protein>
<evidence type="ECO:0000256" key="1">
    <source>
        <dbReference type="ARBA" id="ARBA00004128"/>
    </source>
</evidence>
<evidence type="ECO:0000313" key="9">
    <source>
        <dbReference type="EMBL" id="KIK24085.1"/>
    </source>
</evidence>
<dbReference type="GO" id="GO:0006914">
    <property type="term" value="P:autophagy"/>
    <property type="evidence" value="ECO:0007669"/>
    <property type="project" value="UniProtKB-KW"/>
</dbReference>
<dbReference type="AlphaFoldDB" id="A0A0C9YGN1"/>
<dbReference type="EMBL" id="KN833720">
    <property type="protein sequence ID" value="KIK24085.1"/>
    <property type="molecule type" value="Genomic_DNA"/>
</dbReference>
<comment type="function">
    <text evidence="8">Vacuolar effluxer which mediate the efflux of amino acids resulting from autophagic degradation. The release of autophagic amino acids allows the maintenance of protein synthesis and viability during nitrogen starvation.</text>
</comment>
<keyword evidence="10" id="KW-1185">Reference proteome</keyword>
<feature type="transmembrane region" description="Helical" evidence="8">
    <location>
        <begin position="340"/>
        <end position="366"/>
    </location>
</feature>
<dbReference type="InterPro" id="IPR036259">
    <property type="entry name" value="MFS_trans_sf"/>
</dbReference>
<dbReference type="STRING" id="765257.A0A0C9YGN1"/>
<dbReference type="Pfam" id="PF11700">
    <property type="entry name" value="ATG22"/>
    <property type="match status" value="1"/>
</dbReference>
<evidence type="ECO:0000256" key="4">
    <source>
        <dbReference type="ARBA" id="ARBA00022692"/>
    </source>
</evidence>
<dbReference type="PANTHER" id="PTHR23519:SF5">
    <property type="entry name" value="AUTOPHAGY-RELATED PROTEIN"/>
    <property type="match status" value="1"/>
</dbReference>
<comment type="similarity">
    <text evidence="2 8">Belongs to the ATG22 family.</text>
</comment>
<feature type="transmembrane region" description="Helical" evidence="8">
    <location>
        <begin position="182"/>
        <end position="205"/>
    </location>
</feature>
<keyword evidence="3 8" id="KW-0813">Transport</keyword>
<dbReference type="Proteomes" id="UP000054018">
    <property type="component" value="Unassembled WGS sequence"/>
</dbReference>
<feature type="transmembrane region" description="Helical" evidence="8">
    <location>
        <begin position="90"/>
        <end position="110"/>
    </location>
</feature>
<evidence type="ECO:0000256" key="8">
    <source>
        <dbReference type="RuleBase" id="RU363073"/>
    </source>
</evidence>